<keyword evidence="3" id="KW-1185">Reference proteome</keyword>
<feature type="compositionally biased region" description="Basic and acidic residues" evidence="2">
    <location>
        <begin position="85"/>
        <end position="123"/>
    </location>
</feature>
<feature type="compositionally biased region" description="Polar residues" evidence="2">
    <location>
        <begin position="560"/>
        <end position="575"/>
    </location>
</feature>
<sequence length="585" mass="66398">MPPIKKKRVVKLNSSDSSESSDEEEDKRPAKRKKLTKRLEIPSVVSLSSDRIEGGTNSRPAASSPKTNPGLVESLPTNRTVSLERPSELQNREKDPKQAKENESARTRDPDSPSDDVRDSKIDYATDEEFEKEFTKFGFERAGPIQNFINQESQGMRVSNRKNDELNDTILDLNPTKLQLLLNEKGPMQSFHEICLKHSLHEMLTRTYLSMGQLTQYGGIKDRQRDTEHIIRIAIAHIPLDILRVQNDELNTLLHCAINAENYNIVQFLINMGSPLHIRNKYGMTAVESCLVTKQHRLLELVLKHGGTFHHVLNKNPLEGTDHYPLHGNLAKASVTERRALLDVVNVIYAGINEASRHVRLTLIASRLQEFEHGPIVCFPRGNLPNDGNQQTIQFTIPNQWVDMKNGKYMLVIIPMAYHRLKKKFFGYPRAPLMKTPPKLCGVECEPMSNTEQTIFYRATKSLETHINGVTELKLDPPKIPEINRHSTREERDRAIIRSICTPFDPTVCTISLDIDSIEVFSFIACQVIRFKPINKTIRSIATGNNARTNFAPNKPDTIQRGSIFNNKEPSSSRNIGHPASDHKF</sequence>
<reference evidence="4" key="1">
    <citation type="submission" date="2016-11" db="UniProtKB">
        <authorList>
            <consortium name="WormBaseParasite"/>
        </authorList>
    </citation>
    <scope>IDENTIFICATION</scope>
</reference>
<evidence type="ECO:0000256" key="2">
    <source>
        <dbReference type="SAM" id="MobiDB-lite"/>
    </source>
</evidence>
<accession>A0A1I7T0Z4</accession>
<feature type="compositionally biased region" description="Polar residues" evidence="2">
    <location>
        <begin position="45"/>
        <end position="67"/>
    </location>
</feature>
<protein>
    <submittedName>
        <fullName evidence="4">ANK_REP_REGION domain-containing protein</fullName>
    </submittedName>
</protein>
<evidence type="ECO:0000313" key="4">
    <source>
        <dbReference type="WBParaSite" id="Csp11.Scaffold456.g1359.t1"/>
    </source>
</evidence>
<dbReference type="SUPFAM" id="SSF48403">
    <property type="entry name" value="Ankyrin repeat"/>
    <property type="match status" value="1"/>
</dbReference>
<dbReference type="PROSITE" id="PS50088">
    <property type="entry name" value="ANK_REPEAT"/>
    <property type="match status" value="1"/>
</dbReference>
<dbReference type="Gene3D" id="1.25.40.20">
    <property type="entry name" value="Ankyrin repeat-containing domain"/>
    <property type="match status" value="1"/>
</dbReference>
<organism evidence="3 4">
    <name type="scientific">Caenorhabditis tropicalis</name>
    <dbReference type="NCBI Taxonomy" id="1561998"/>
    <lineage>
        <taxon>Eukaryota</taxon>
        <taxon>Metazoa</taxon>
        <taxon>Ecdysozoa</taxon>
        <taxon>Nematoda</taxon>
        <taxon>Chromadorea</taxon>
        <taxon>Rhabditida</taxon>
        <taxon>Rhabditina</taxon>
        <taxon>Rhabditomorpha</taxon>
        <taxon>Rhabditoidea</taxon>
        <taxon>Rhabditidae</taxon>
        <taxon>Peloderinae</taxon>
        <taxon>Caenorhabditis</taxon>
    </lineage>
</organism>
<dbReference type="AlphaFoldDB" id="A0A1I7T0Z4"/>
<feature type="region of interest" description="Disordered" evidence="2">
    <location>
        <begin position="546"/>
        <end position="585"/>
    </location>
</feature>
<dbReference type="Proteomes" id="UP000095282">
    <property type="component" value="Unplaced"/>
</dbReference>
<dbReference type="InterPro" id="IPR002110">
    <property type="entry name" value="Ankyrin_rpt"/>
</dbReference>
<name>A0A1I7T0Z4_9PELO</name>
<dbReference type="WBParaSite" id="Csp11.Scaffold456.g1359.t1">
    <property type="protein sequence ID" value="Csp11.Scaffold456.g1359.t1"/>
    <property type="gene ID" value="Csp11.Scaffold456.g1359"/>
</dbReference>
<dbReference type="SMART" id="SM00248">
    <property type="entry name" value="ANK"/>
    <property type="match status" value="2"/>
</dbReference>
<feature type="region of interest" description="Disordered" evidence="2">
    <location>
        <begin position="1"/>
        <end position="123"/>
    </location>
</feature>
<dbReference type="InterPro" id="IPR036770">
    <property type="entry name" value="Ankyrin_rpt-contain_sf"/>
</dbReference>
<dbReference type="eggNOG" id="ENOG502TGCU">
    <property type="taxonomic scope" value="Eukaryota"/>
</dbReference>
<feature type="repeat" description="ANK" evidence="1">
    <location>
        <begin position="249"/>
        <end position="281"/>
    </location>
</feature>
<keyword evidence="1" id="KW-0040">ANK repeat</keyword>
<evidence type="ECO:0000256" key="1">
    <source>
        <dbReference type="PROSITE-ProRule" id="PRU00023"/>
    </source>
</evidence>
<feature type="compositionally biased region" description="Basic residues" evidence="2">
    <location>
        <begin position="1"/>
        <end position="10"/>
    </location>
</feature>
<proteinExistence type="predicted"/>
<dbReference type="STRING" id="1561998.A0A1I7T0Z4"/>
<evidence type="ECO:0000313" key="3">
    <source>
        <dbReference type="Proteomes" id="UP000095282"/>
    </source>
</evidence>
<dbReference type="Pfam" id="PF00023">
    <property type="entry name" value="Ank"/>
    <property type="match status" value="1"/>
</dbReference>